<feature type="domain" description="7TM GPCR serpentine receptor class x (Srx)" evidence="2">
    <location>
        <begin position="11"/>
        <end position="111"/>
    </location>
</feature>
<dbReference type="OrthoDB" id="10648099at2759"/>
<dbReference type="Proteomes" id="UP000186922">
    <property type="component" value="Unassembled WGS sequence"/>
</dbReference>
<dbReference type="EMBL" id="BDGG01000023">
    <property type="protein sequence ID" value="GAV09471.1"/>
    <property type="molecule type" value="Genomic_DNA"/>
</dbReference>
<evidence type="ECO:0000313" key="3">
    <source>
        <dbReference type="EMBL" id="GAV09471.1"/>
    </source>
</evidence>
<comment type="caution">
    <text evidence="3">The sequence shown here is derived from an EMBL/GenBank/DDBJ whole genome shotgun (WGS) entry which is preliminary data.</text>
</comment>
<dbReference type="SUPFAM" id="SSF81321">
    <property type="entry name" value="Family A G protein-coupled receptor-like"/>
    <property type="match status" value="1"/>
</dbReference>
<keyword evidence="1" id="KW-0812">Transmembrane</keyword>
<gene>
    <name evidence="3" type="primary">RvY_19010-1</name>
    <name evidence="3" type="synonym">RvY_19010.1</name>
    <name evidence="3" type="ORF">RvY_19010</name>
</gene>
<dbReference type="Gene3D" id="1.20.1070.10">
    <property type="entry name" value="Rhodopsin 7-helix transmembrane proteins"/>
    <property type="match status" value="1"/>
</dbReference>
<feature type="transmembrane region" description="Helical" evidence="1">
    <location>
        <begin position="69"/>
        <end position="95"/>
    </location>
</feature>
<dbReference type="CDD" id="cd00637">
    <property type="entry name" value="7tm_classA_rhodopsin-like"/>
    <property type="match status" value="1"/>
</dbReference>
<evidence type="ECO:0000256" key="1">
    <source>
        <dbReference type="SAM" id="Phobius"/>
    </source>
</evidence>
<dbReference type="AlphaFoldDB" id="A0A1D1W7W3"/>
<evidence type="ECO:0000313" key="4">
    <source>
        <dbReference type="Proteomes" id="UP000186922"/>
    </source>
</evidence>
<keyword evidence="1" id="KW-0472">Membrane</keyword>
<accession>A0A1D1W7W3</accession>
<protein>
    <recommendedName>
        <fullName evidence="2">7TM GPCR serpentine receptor class x (Srx) domain-containing protein</fullName>
    </recommendedName>
</protein>
<dbReference type="Pfam" id="PF10328">
    <property type="entry name" value="7TM_GPCR_Srx"/>
    <property type="match status" value="1"/>
</dbReference>
<organism evidence="3 4">
    <name type="scientific">Ramazzottius varieornatus</name>
    <name type="common">Water bear</name>
    <name type="synonym">Tardigrade</name>
    <dbReference type="NCBI Taxonomy" id="947166"/>
    <lineage>
        <taxon>Eukaryota</taxon>
        <taxon>Metazoa</taxon>
        <taxon>Ecdysozoa</taxon>
        <taxon>Tardigrada</taxon>
        <taxon>Eutardigrada</taxon>
        <taxon>Parachela</taxon>
        <taxon>Hypsibioidea</taxon>
        <taxon>Ramazzottiidae</taxon>
        <taxon>Ramazzottius</taxon>
    </lineage>
</organism>
<proteinExistence type="predicted"/>
<evidence type="ECO:0000259" key="2">
    <source>
        <dbReference type="Pfam" id="PF10328"/>
    </source>
</evidence>
<feature type="transmembrane region" description="Helical" evidence="1">
    <location>
        <begin position="141"/>
        <end position="169"/>
    </location>
</feature>
<name>A0A1D1W7W3_RAMVA</name>
<sequence length="175" mass="20182">MGICDADVQLFRQCLKLRFSFHHSDHTQSAIRFLTEGTLLFISYPVVTVQTYLARDHPPTPSTCQTVGWIYYVILLATHWTEMLIALNRFVAVIFPHQYKAVTRKEAIKLMPIIQAGATIDSNNFWKSCTLRGLKGRARDFFILLCFNAYVPIGVEGALYLTMFCLIFIRRLRRS</sequence>
<dbReference type="InterPro" id="IPR019430">
    <property type="entry name" value="7TM_GPCR_serpentine_rcpt_Srx"/>
</dbReference>
<keyword evidence="4" id="KW-1185">Reference proteome</keyword>
<reference evidence="3 4" key="1">
    <citation type="journal article" date="2016" name="Nat. Commun.">
        <title>Extremotolerant tardigrade genome and improved radiotolerance of human cultured cells by tardigrade-unique protein.</title>
        <authorList>
            <person name="Hashimoto T."/>
            <person name="Horikawa D.D."/>
            <person name="Saito Y."/>
            <person name="Kuwahara H."/>
            <person name="Kozuka-Hata H."/>
            <person name="Shin-I T."/>
            <person name="Minakuchi Y."/>
            <person name="Ohishi K."/>
            <person name="Motoyama A."/>
            <person name="Aizu T."/>
            <person name="Enomoto A."/>
            <person name="Kondo K."/>
            <person name="Tanaka S."/>
            <person name="Hara Y."/>
            <person name="Koshikawa S."/>
            <person name="Sagara H."/>
            <person name="Miura T."/>
            <person name="Yokobori S."/>
            <person name="Miyagawa K."/>
            <person name="Suzuki Y."/>
            <person name="Kubo T."/>
            <person name="Oyama M."/>
            <person name="Kohara Y."/>
            <person name="Fujiyama A."/>
            <person name="Arakawa K."/>
            <person name="Katayama T."/>
            <person name="Toyoda A."/>
            <person name="Kunieda T."/>
        </authorList>
    </citation>
    <scope>NUCLEOTIDE SEQUENCE [LARGE SCALE GENOMIC DNA]</scope>
    <source>
        <strain evidence="3 4">YOKOZUNA-1</strain>
    </source>
</reference>
<keyword evidence="1" id="KW-1133">Transmembrane helix</keyword>